<organism evidence="5">
    <name type="scientific">Bionectria ochroleuca</name>
    <name type="common">Gliocladium roseum</name>
    <dbReference type="NCBI Taxonomy" id="29856"/>
    <lineage>
        <taxon>Eukaryota</taxon>
        <taxon>Fungi</taxon>
        <taxon>Dikarya</taxon>
        <taxon>Ascomycota</taxon>
        <taxon>Pezizomycotina</taxon>
        <taxon>Sordariomycetes</taxon>
        <taxon>Hypocreomycetidae</taxon>
        <taxon>Hypocreales</taxon>
        <taxon>Bionectriaceae</taxon>
        <taxon>Clonostachys</taxon>
    </lineage>
</organism>
<accession>A0A0B7KCR6</accession>
<dbReference type="InterPro" id="IPR052355">
    <property type="entry name" value="CENP-V-like"/>
</dbReference>
<dbReference type="PANTHER" id="PTHR28620:SF1">
    <property type="entry name" value="CENP-V_GFA DOMAIN-CONTAINING PROTEIN"/>
    <property type="match status" value="1"/>
</dbReference>
<dbReference type="SUPFAM" id="SSF51316">
    <property type="entry name" value="Mss4-like"/>
    <property type="match status" value="2"/>
</dbReference>
<dbReference type="InterPro" id="IPR011057">
    <property type="entry name" value="Mss4-like_sf"/>
</dbReference>
<evidence type="ECO:0000256" key="2">
    <source>
        <dbReference type="ARBA" id="ARBA00022723"/>
    </source>
</evidence>
<feature type="domain" description="CENP-V/GFA" evidence="4">
    <location>
        <begin position="6"/>
        <end position="128"/>
    </location>
</feature>
<gene>
    <name evidence="5" type="ORF">BN869_000011391_1</name>
</gene>
<proteinExistence type="inferred from homology"/>
<dbReference type="AlphaFoldDB" id="A0A0B7KCR6"/>
<dbReference type="PANTHER" id="PTHR28620">
    <property type="entry name" value="CENTROMERE PROTEIN V"/>
    <property type="match status" value="1"/>
</dbReference>
<evidence type="ECO:0000256" key="1">
    <source>
        <dbReference type="ARBA" id="ARBA00005495"/>
    </source>
</evidence>
<keyword evidence="2" id="KW-0479">Metal-binding</keyword>
<dbReference type="GO" id="GO:0046872">
    <property type="term" value="F:metal ion binding"/>
    <property type="evidence" value="ECO:0007669"/>
    <property type="project" value="UniProtKB-KW"/>
</dbReference>
<dbReference type="PROSITE" id="PS51891">
    <property type="entry name" value="CENP_V_GFA"/>
    <property type="match status" value="2"/>
</dbReference>
<protein>
    <recommendedName>
        <fullName evidence="4">CENP-V/GFA domain-containing protein</fullName>
    </recommendedName>
</protein>
<evidence type="ECO:0000259" key="4">
    <source>
        <dbReference type="PROSITE" id="PS51891"/>
    </source>
</evidence>
<dbReference type="Pfam" id="PF04828">
    <property type="entry name" value="GFA"/>
    <property type="match status" value="2"/>
</dbReference>
<comment type="similarity">
    <text evidence="1">Belongs to the Gfa family.</text>
</comment>
<sequence>MALKTYRGNCHCAAFVFEATVPEITKAVLCNCSHCYKKGTVWAMIPDTENFTMVKGDLGKAKDYRFARKNFGSKFCPTCGTALLFIGRPQGSEKEHMGVNVGTPAMPLLSNMHGLVPDIWNMDTNTYDGASLGAPYETPVYTGPLPTKEVEDGKVYTGSCHCGNVRVCLRSKPLDHSFESPAYECNCSTCIRHGGTTIWPHKDQVVIQGSEHLSTYASGMLKAWEKAFCSQCGVFVVRRPLPIPDEVAVHIPAAAREWTVDAQHLLPLNLKLLDGVDISQLKITHIDGYDVIPPPYVNP</sequence>
<evidence type="ECO:0000313" key="5">
    <source>
        <dbReference type="EMBL" id="CEO55333.1"/>
    </source>
</evidence>
<dbReference type="InterPro" id="IPR006913">
    <property type="entry name" value="CENP-V/GFA"/>
</dbReference>
<name>A0A0B7KCR6_BIOOC</name>
<dbReference type="GO" id="GO:0016846">
    <property type="term" value="F:carbon-sulfur lyase activity"/>
    <property type="evidence" value="ECO:0007669"/>
    <property type="project" value="InterPro"/>
</dbReference>
<dbReference type="Gene3D" id="2.170.150.70">
    <property type="match status" value="2"/>
</dbReference>
<dbReference type="EMBL" id="CDPU01000051">
    <property type="protein sequence ID" value="CEO55333.1"/>
    <property type="molecule type" value="Genomic_DNA"/>
</dbReference>
<evidence type="ECO:0000256" key="3">
    <source>
        <dbReference type="ARBA" id="ARBA00022833"/>
    </source>
</evidence>
<feature type="domain" description="CENP-V/GFA" evidence="4">
    <location>
        <begin position="156"/>
        <end position="290"/>
    </location>
</feature>
<keyword evidence="3" id="KW-0862">Zinc</keyword>
<reference evidence="5" key="1">
    <citation type="submission" date="2015-01" db="EMBL/GenBank/DDBJ databases">
        <authorList>
            <person name="Durling Mikael"/>
        </authorList>
    </citation>
    <scope>NUCLEOTIDE SEQUENCE</scope>
</reference>